<comment type="catalytic activity">
    <reaction evidence="4">
        <text>L-phenylalanyl-tRNA(Phe) + an N-terminal L-alpha-aminoacyl-[protein] = an N-terminal L-phenylalanyl-L-alpha-aminoacyl-[protein] + tRNA(Phe)</text>
        <dbReference type="Rhea" id="RHEA:43632"/>
        <dbReference type="Rhea" id="RHEA-COMP:9668"/>
        <dbReference type="Rhea" id="RHEA-COMP:9699"/>
        <dbReference type="Rhea" id="RHEA-COMP:10636"/>
        <dbReference type="Rhea" id="RHEA-COMP:10637"/>
        <dbReference type="ChEBI" id="CHEBI:78442"/>
        <dbReference type="ChEBI" id="CHEBI:78531"/>
        <dbReference type="ChEBI" id="CHEBI:78597"/>
        <dbReference type="ChEBI" id="CHEBI:83561"/>
        <dbReference type="EC" id="2.3.2.6"/>
    </reaction>
</comment>
<protein>
    <recommendedName>
        <fullName evidence="4">Leucyl/phenylalanyl-tRNA--protein transferase</fullName>
        <ecNumber evidence="4">2.3.2.6</ecNumber>
    </recommendedName>
    <alternativeName>
        <fullName evidence="4">L/F-transferase</fullName>
    </alternativeName>
    <alternativeName>
        <fullName evidence="4">Leucyltransferase</fullName>
    </alternativeName>
    <alternativeName>
        <fullName evidence="4">Phenyalanyltransferase</fullName>
    </alternativeName>
</protein>
<reference evidence="6" key="1">
    <citation type="journal article" date="2019" name="Int. J. Syst. Evol. Microbiol.">
        <title>The Global Catalogue of Microorganisms (GCM) 10K type strain sequencing project: providing services to taxonomists for standard genome sequencing and annotation.</title>
        <authorList>
            <consortium name="The Broad Institute Genomics Platform"/>
            <consortium name="The Broad Institute Genome Sequencing Center for Infectious Disease"/>
            <person name="Wu L."/>
            <person name="Ma J."/>
        </authorList>
    </citation>
    <scope>NUCLEOTIDE SEQUENCE [LARGE SCALE GENOMIC DNA]</scope>
    <source>
        <strain evidence="6">CCUG 39402</strain>
    </source>
</reference>
<comment type="function">
    <text evidence="4">Functions in the N-end rule pathway of protein degradation where it conjugates Leu, Phe and, less efficiently, Met from aminoacyl-tRNAs to the N-termini of proteins containing an N-terminal arginine or lysine.</text>
</comment>
<dbReference type="InterPro" id="IPR016181">
    <property type="entry name" value="Acyl_CoA_acyltransferase"/>
</dbReference>
<dbReference type="EC" id="2.3.2.6" evidence="4"/>
<accession>A0ABW1TV97</accession>
<dbReference type="GO" id="GO:0008914">
    <property type="term" value="F:leucyl-tRNA--protein transferase activity"/>
    <property type="evidence" value="ECO:0007669"/>
    <property type="project" value="UniProtKB-EC"/>
</dbReference>
<dbReference type="PANTHER" id="PTHR30098">
    <property type="entry name" value="LEUCYL/PHENYLALANYL-TRNA--PROTEIN TRANSFERASE"/>
    <property type="match status" value="1"/>
</dbReference>
<evidence type="ECO:0000313" key="6">
    <source>
        <dbReference type="Proteomes" id="UP001596270"/>
    </source>
</evidence>
<comment type="catalytic activity">
    <reaction evidence="4">
        <text>N-terminal L-lysyl-[protein] + L-leucyl-tRNA(Leu) = N-terminal L-leucyl-L-lysyl-[protein] + tRNA(Leu) + H(+)</text>
        <dbReference type="Rhea" id="RHEA:12340"/>
        <dbReference type="Rhea" id="RHEA-COMP:9613"/>
        <dbReference type="Rhea" id="RHEA-COMP:9622"/>
        <dbReference type="Rhea" id="RHEA-COMP:12670"/>
        <dbReference type="Rhea" id="RHEA-COMP:12671"/>
        <dbReference type="ChEBI" id="CHEBI:15378"/>
        <dbReference type="ChEBI" id="CHEBI:65249"/>
        <dbReference type="ChEBI" id="CHEBI:78442"/>
        <dbReference type="ChEBI" id="CHEBI:78494"/>
        <dbReference type="ChEBI" id="CHEBI:133043"/>
        <dbReference type="EC" id="2.3.2.6"/>
    </reaction>
</comment>
<evidence type="ECO:0000256" key="2">
    <source>
        <dbReference type="ARBA" id="ARBA00022679"/>
    </source>
</evidence>
<dbReference type="SUPFAM" id="SSF55729">
    <property type="entry name" value="Acyl-CoA N-acyltransferases (Nat)"/>
    <property type="match status" value="1"/>
</dbReference>
<comment type="similarity">
    <text evidence="4">Belongs to the L/F-transferase family.</text>
</comment>
<evidence type="ECO:0000256" key="4">
    <source>
        <dbReference type="HAMAP-Rule" id="MF_00688"/>
    </source>
</evidence>
<organism evidence="5 6">
    <name type="scientific">Polaromonas aquatica</name>
    <dbReference type="NCBI Taxonomy" id="332657"/>
    <lineage>
        <taxon>Bacteria</taxon>
        <taxon>Pseudomonadati</taxon>
        <taxon>Pseudomonadota</taxon>
        <taxon>Betaproteobacteria</taxon>
        <taxon>Burkholderiales</taxon>
        <taxon>Comamonadaceae</taxon>
        <taxon>Polaromonas</taxon>
    </lineage>
</organism>
<dbReference type="EMBL" id="JBHSRS010000013">
    <property type="protein sequence ID" value="MFC6280658.1"/>
    <property type="molecule type" value="Genomic_DNA"/>
</dbReference>
<comment type="caution">
    <text evidence="5">The sequence shown here is derived from an EMBL/GenBank/DDBJ whole genome shotgun (WGS) entry which is preliminary data.</text>
</comment>
<keyword evidence="3 4" id="KW-0012">Acyltransferase</keyword>
<keyword evidence="1 4" id="KW-0963">Cytoplasm</keyword>
<dbReference type="InterPro" id="IPR004616">
    <property type="entry name" value="Leu/Phe-tRNA_Trfase"/>
</dbReference>
<evidence type="ECO:0000256" key="3">
    <source>
        <dbReference type="ARBA" id="ARBA00023315"/>
    </source>
</evidence>
<dbReference type="PANTHER" id="PTHR30098:SF2">
    <property type="entry name" value="LEUCYL_PHENYLALANYL-TRNA--PROTEIN TRANSFERASE"/>
    <property type="match status" value="1"/>
</dbReference>
<comment type="catalytic activity">
    <reaction evidence="4">
        <text>N-terminal L-arginyl-[protein] + L-leucyl-tRNA(Leu) = N-terminal L-leucyl-L-arginyl-[protein] + tRNA(Leu) + H(+)</text>
        <dbReference type="Rhea" id="RHEA:50416"/>
        <dbReference type="Rhea" id="RHEA-COMP:9613"/>
        <dbReference type="Rhea" id="RHEA-COMP:9622"/>
        <dbReference type="Rhea" id="RHEA-COMP:12672"/>
        <dbReference type="Rhea" id="RHEA-COMP:12673"/>
        <dbReference type="ChEBI" id="CHEBI:15378"/>
        <dbReference type="ChEBI" id="CHEBI:64719"/>
        <dbReference type="ChEBI" id="CHEBI:78442"/>
        <dbReference type="ChEBI" id="CHEBI:78494"/>
        <dbReference type="ChEBI" id="CHEBI:133044"/>
        <dbReference type="EC" id="2.3.2.6"/>
    </reaction>
</comment>
<evidence type="ECO:0000313" key="5">
    <source>
        <dbReference type="EMBL" id="MFC6280658.1"/>
    </source>
</evidence>
<comment type="subcellular location">
    <subcellularLocation>
        <location evidence="4">Cytoplasm</location>
    </subcellularLocation>
</comment>
<sequence>MAKHAPSLPWLEAGENFPPLGDAWGHEDPAPGLLAAGAVLDVSTLVQAYSQGIFPWFSEGQPVLWWSPDPRMVLQVKNFKLHRSLRKSIKHFAGDPSCEIRFDSAFADVINACAHKPRAGQPGTWILPSMVKAYIALHKAGHAHSVETWVNGELAGGLYCINLGSMVFGESMFAHQTDASKIALSALVAFCRASGITMIDCQQNTQHLASLGAGEISRPEFVAHLGRSVDRAAPAWHFKPVYWNQLLTTGMTDLP</sequence>
<proteinExistence type="inferred from homology"/>
<dbReference type="InterPro" id="IPR042203">
    <property type="entry name" value="Leu/Phe-tRNA_Trfase_C"/>
</dbReference>
<dbReference type="Gene3D" id="3.30.70.3550">
    <property type="entry name" value="Leucyl/phenylalanyl-tRNA-protein transferase, N-terminal domain"/>
    <property type="match status" value="1"/>
</dbReference>
<dbReference type="Gene3D" id="3.40.630.70">
    <property type="entry name" value="Leucyl/phenylalanyl-tRNA-protein transferase, C-terminal domain"/>
    <property type="match status" value="1"/>
</dbReference>
<keyword evidence="6" id="KW-1185">Reference proteome</keyword>
<dbReference type="HAMAP" id="MF_00688">
    <property type="entry name" value="Leu_Phe_trans"/>
    <property type="match status" value="1"/>
</dbReference>
<dbReference type="RefSeq" id="WP_371436255.1">
    <property type="nucleotide sequence ID" value="NZ_JBHSRS010000013.1"/>
</dbReference>
<dbReference type="InterPro" id="IPR042221">
    <property type="entry name" value="Leu/Phe-tRNA_Trfase_N"/>
</dbReference>
<gene>
    <name evidence="4 5" type="primary">aat</name>
    <name evidence="5" type="ORF">ACFQND_05365</name>
</gene>
<dbReference type="Pfam" id="PF03588">
    <property type="entry name" value="Leu_Phe_trans"/>
    <property type="match status" value="1"/>
</dbReference>
<dbReference type="Proteomes" id="UP001596270">
    <property type="component" value="Unassembled WGS sequence"/>
</dbReference>
<keyword evidence="2 4" id="KW-0808">Transferase</keyword>
<name>A0ABW1TV97_9BURK</name>
<evidence type="ECO:0000256" key="1">
    <source>
        <dbReference type="ARBA" id="ARBA00022490"/>
    </source>
</evidence>
<dbReference type="NCBIfam" id="TIGR00667">
    <property type="entry name" value="aat"/>
    <property type="match status" value="1"/>
</dbReference>